<feature type="transmembrane region" description="Helical" evidence="2">
    <location>
        <begin position="35"/>
        <end position="53"/>
    </location>
</feature>
<reference evidence="4" key="1">
    <citation type="submission" date="2022-01" db="EMBL/GenBank/DDBJ databases">
        <authorList>
            <person name="Wang Y."/>
        </authorList>
    </citation>
    <scope>NUCLEOTIDE SEQUENCE</scope>
    <source>
        <strain evidence="4">WB101</strain>
    </source>
</reference>
<organism evidence="4 5">
    <name type="scientific">Rhodohalobacter sulfatireducens</name>
    <dbReference type="NCBI Taxonomy" id="2911366"/>
    <lineage>
        <taxon>Bacteria</taxon>
        <taxon>Pseudomonadati</taxon>
        <taxon>Balneolota</taxon>
        <taxon>Balneolia</taxon>
        <taxon>Balneolales</taxon>
        <taxon>Balneolaceae</taxon>
        <taxon>Rhodohalobacter</taxon>
    </lineage>
</organism>
<dbReference type="Pfam" id="PF05569">
    <property type="entry name" value="Peptidase_M56"/>
    <property type="match status" value="1"/>
</dbReference>
<dbReference type="Proteomes" id="UP001165366">
    <property type="component" value="Unassembled WGS sequence"/>
</dbReference>
<sequence length="481" mass="55333">MTLYLIYSTVCMGILLLFYHAILEKEKMHQINRGYLIFSLVFSLSIPLIPVGMSDAFIPRFQNQQLSEIQYLSQGEWLKTGPEERILASESSGTSLYSMAQIAFLIYAMVAGVLFVRLIRIVHMIQLKADRNPRKLFDDYEIVLLSEKVVPHTFNSTIFLNKDQYLKGEIAREIMVHELTHARQKHTLDILFVEILKIVFWFNPVLYFYKKAMLLNHEFLADEAVIRGETQVSKYQKLLLNSLMEQPSHGPISPFNYALTKKRFRMMTQTKSKVRTFLKITSIIPIFISLALLFSCEPTPSEYSKQEANVDELTIEIYDPETLKINGDEMKFSEFEKFLSNLPKNLNQVTVEVHSNATIGIVSDVQQLLRSRKTLKINYHTNQERNDEKLKLVTQKFLNAANEYMNMSILDTNADILQKEYDELLILYEGIKNLGIRIPDSPPPPPLAPSPEERIKNLDLGGSIEIPESTNSPPTPSDQKD</sequence>
<evidence type="ECO:0000313" key="4">
    <source>
        <dbReference type="EMBL" id="MCG2589214.1"/>
    </source>
</evidence>
<keyword evidence="5" id="KW-1185">Reference proteome</keyword>
<dbReference type="PANTHER" id="PTHR34978:SF3">
    <property type="entry name" value="SLR0241 PROTEIN"/>
    <property type="match status" value="1"/>
</dbReference>
<dbReference type="InterPro" id="IPR052173">
    <property type="entry name" value="Beta-lactam_resp_regulator"/>
</dbReference>
<evidence type="ECO:0000259" key="3">
    <source>
        <dbReference type="Pfam" id="PF05569"/>
    </source>
</evidence>
<name>A0ABS9KEC3_9BACT</name>
<dbReference type="EMBL" id="JAKLWS010000013">
    <property type="protein sequence ID" value="MCG2589214.1"/>
    <property type="molecule type" value="Genomic_DNA"/>
</dbReference>
<gene>
    <name evidence="4" type="ORF">L6773_11600</name>
</gene>
<feature type="compositionally biased region" description="Pro residues" evidence="1">
    <location>
        <begin position="440"/>
        <end position="449"/>
    </location>
</feature>
<keyword evidence="2" id="KW-1133">Transmembrane helix</keyword>
<reference evidence="4" key="2">
    <citation type="submission" date="2024-05" db="EMBL/GenBank/DDBJ databases">
        <title>Rhodohalobacter halophilus gen. nov., sp. nov., a moderately halophilic member of the family Balneolaceae.</title>
        <authorList>
            <person name="Xia J."/>
        </authorList>
    </citation>
    <scope>NUCLEOTIDE SEQUENCE</scope>
    <source>
        <strain evidence="4">WB101</strain>
    </source>
</reference>
<accession>A0ABS9KEC3</accession>
<feature type="transmembrane region" description="Helical" evidence="2">
    <location>
        <begin position="99"/>
        <end position="119"/>
    </location>
</feature>
<evidence type="ECO:0000313" key="5">
    <source>
        <dbReference type="Proteomes" id="UP001165366"/>
    </source>
</evidence>
<feature type="domain" description="Peptidase M56" evidence="3">
    <location>
        <begin position="155"/>
        <end position="249"/>
    </location>
</feature>
<proteinExistence type="predicted"/>
<comment type="caution">
    <text evidence="4">The sequence shown here is derived from an EMBL/GenBank/DDBJ whole genome shotgun (WGS) entry which is preliminary data.</text>
</comment>
<dbReference type="CDD" id="cd07341">
    <property type="entry name" value="M56_BlaR1_MecR1_like"/>
    <property type="match status" value="1"/>
</dbReference>
<feature type="region of interest" description="Disordered" evidence="1">
    <location>
        <begin position="439"/>
        <end position="481"/>
    </location>
</feature>
<dbReference type="RefSeq" id="WP_237854577.1">
    <property type="nucleotide sequence ID" value="NZ_JAKLWS010000013.1"/>
</dbReference>
<evidence type="ECO:0000256" key="1">
    <source>
        <dbReference type="SAM" id="MobiDB-lite"/>
    </source>
</evidence>
<keyword evidence="2" id="KW-0812">Transmembrane</keyword>
<protein>
    <submittedName>
        <fullName evidence="4">M56 family metallopeptidase</fullName>
    </submittedName>
</protein>
<dbReference type="InterPro" id="IPR008756">
    <property type="entry name" value="Peptidase_M56"/>
</dbReference>
<feature type="transmembrane region" description="Helical" evidence="2">
    <location>
        <begin position="6"/>
        <end position="23"/>
    </location>
</feature>
<dbReference type="PANTHER" id="PTHR34978">
    <property type="entry name" value="POSSIBLE SENSOR-TRANSDUCER PROTEIN BLAR"/>
    <property type="match status" value="1"/>
</dbReference>
<evidence type="ECO:0000256" key="2">
    <source>
        <dbReference type="SAM" id="Phobius"/>
    </source>
</evidence>
<keyword evidence="2" id="KW-0472">Membrane</keyword>